<protein>
    <recommendedName>
        <fullName evidence="8">Probable membrane transporter protein</fullName>
    </recommendedName>
</protein>
<accession>A0A3N2DRJ5</accession>
<keyword evidence="5 8" id="KW-0812">Transmembrane</keyword>
<feature type="transmembrane region" description="Helical" evidence="8">
    <location>
        <begin position="167"/>
        <end position="185"/>
    </location>
</feature>
<sequence>MISDPVFYLYAIPAVLIFGMAKGGFGGGISVIAVPLLAMATDPVTAAAILLPLLVAMDIVALWSFRGQFSRTNLRILLPGAIVGVVIGSFGFHYLSEAAIRLLIGVISLGFCANYYLARAATEQRSPSALRGGFWGMVAGFTSFGIHAGAPPVSIYLLPLQLEKRRLMGTMAIFFAVVNFVKLIPYTWLGEFSSTNLWTSLVLLPLAPLGVRLGYYLLHKVDEQWVYRLCYFFLMVAGGKLFYEGVIGTVFA</sequence>
<dbReference type="AlphaFoldDB" id="A0A3N2DRJ5"/>
<feature type="transmembrane region" description="Helical" evidence="8">
    <location>
        <begin position="7"/>
        <end position="38"/>
    </location>
</feature>
<keyword evidence="6 8" id="KW-1133">Transmembrane helix</keyword>
<evidence type="ECO:0000313" key="10">
    <source>
        <dbReference type="Proteomes" id="UP000275394"/>
    </source>
</evidence>
<reference evidence="9 10" key="1">
    <citation type="submission" date="2018-11" db="EMBL/GenBank/DDBJ databases">
        <title>Genomic Encyclopedia of Type Strains, Phase IV (KMG-IV): sequencing the most valuable type-strain genomes for metagenomic binning, comparative biology and taxonomic classification.</title>
        <authorList>
            <person name="Goeker M."/>
        </authorList>
    </citation>
    <scope>NUCLEOTIDE SEQUENCE [LARGE SCALE GENOMIC DNA]</scope>
    <source>
        <strain evidence="9 10">DSM 100316</strain>
    </source>
</reference>
<evidence type="ECO:0000256" key="1">
    <source>
        <dbReference type="ARBA" id="ARBA00004651"/>
    </source>
</evidence>
<name>A0A3N2DRJ5_9GAMM</name>
<comment type="subcellular location">
    <subcellularLocation>
        <location evidence="1 8">Cell membrane</location>
        <topology evidence="1 8">Multi-pass membrane protein</topology>
    </subcellularLocation>
</comment>
<evidence type="ECO:0000256" key="7">
    <source>
        <dbReference type="ARBA" id="ARBA00023136"/>
    </source>
</evidence>
<feature type="transmembrane region" description="Helical" evidence="8">
    <location>
        <begin position="100"/>
        <end position="118"/>
    </location>
</feature>
<organism evidence="9 10">
    <name type="scientific">Sinobacterium caligoides</name>
    <dbReference type="NCBI Taxonomy" id="933926"/>
    <lineage>
        <taxon>Bacteria</taxon>
        <taxon>Pseudomonadati</taxon>
        <taxon>Pseudomonadota</taxon>
        <taxon>Gammaproteobacteria</taxon>
        <taxon>Cellvibrionales</taxon>
        <taxon>Spongiibacteraceae</taxon>
        <taxon>Sinobacterium</taxon>
    </lineage>
</organism>
<comment type="similarity">
    <text evidence="2 8">Belongs to the 4-toluene sulfonate uptake permease (TSUP) (TC 2.A.102) family.</text>
</comment>
<dbReference type="GO" id="GO:0005886">
    <property type="term" value="C:plasma membrane"/>
    <property type="evidence" value="ECO:0007669"/>
    <property type="project" value="UniProtKB-SubCell"/>
</dbReference>
<feature type="transmembrane region" description="Helical" evidence="8">
    <location>
        <begin position="225"/>
        <end position="243"/>
    </location>
</feature>
<dbReference type="Pfam" id="PF01925">
    <property type="entry name" value="TauE"/>
    <property type="match status" value="1"/>
</dbReference>
<feature type="transmembrane region" description="Helical" evidence="8">
    <location>
        <begin position="197"/>
        <end position="218"/>
    </location>
</feature>
<feature type="transmembrane region" description="Helical" evidence="8">
    <location>
        <begin position="76"/>
        <end position="94"/>
    </location>
</feature>
<evidence type="ECO:0000256" key="8">
    <source>
        <dbReference type="RuleBase" id="RU363041"/>
    </source>
</evidence>
<keyword evidence="10" id="KW-1185">Reference proteome</keyword>
<proteinExistence type="inferred from homology"/>
<gene>
    <name evidence="9" type="ORF">EDC56_2374</name>
</gene>
<keyword evidence="4 8" id="KW-1003">Cell membrane</keyword>
<evidence type="ECO:0000256" key="6">
    <source>
        <dbReference type="ARBA" id="ARBA00022989"/>
    </source>
</evidence>
<evidence type="ECO:0000256" key="2">
    <source>
        <dbReference type="ARBA" id="ARBA00009142"/>
    </source>
</evidence>
<dbReference type="EMBL" id="RKHR01000004">
    <property type="protein sequence ID" value="ROS01925.1"/>
    <property type="molecule type" value="Genomic_DNA"/>
</dbReference>
<dbReference type="InterPro" id="IPR052017">
    <property type="entry name" value="TSUP"/>
</dbReference>
<evidence type="ECO:0000256" key="3">
    <source>
        <dbReference type="ARBA" id="ARBA00022448"/>
    </source>
</evidence>
<dbReference type="InterPro" id="IPR002781">
    <property type="entry name" value="TM_pro_TauE-like"/>
</dbReference>
<keyword evidence="7 8" id="KW-0472">Membrane</keyword>
<dbReference type="OrthoDB" id="7028171at2"/>
<evidence type="ECO:0000256" key="5">
    <source>
        <dbReference type="ARBA" id="ARBA00022692"/>
    </source>
</evidence>
<dbReference type="PANTHER" id="PTHR30269">
    <property type="entry name" value="TRANSMEMBRANE PROTEIN YFCA"/>
    <property type="match status" value="1"/>
</dbReference>
<feature type="transmembrane region" description="Helical" evidence="8">
    <location>
        <begin position="44"/>
        <end position="64"/>
    </location>
</feature>
<evidence type="ECO:0000256" key="4">
    <source>
        <dbReference type="ARBA" id="ARBA00022475"/>
    </source>
</evidence>
<dbReference type="RefSeq" id="WP_123712674.1">
    <property type="nucleotide sequence ID" value="NZ_RKHR01000004.1"/>
</dbReference>
<dbReference type="Proteomes" id="UP000275394">
    <property type="component" value="Unassembled WGS sequence"/>
</dbReference>
<dbReference type="PANTHER" id="PTHR30269:SF37">
    <property type="entry name" value="MEMBRANE TRANSPORTER PROTEIN"/>
    <property type="match status" value="1"/>
</dbReference>
<keyword evidence="3" id="KW-0813">Transport</keyword>
<comment type="caution">
    <text evidence="9">The sequence shown here is derived from an EMBL/GenBank/DDBJ whole genome shotgun (WGS) entry which is preliminary data.</text>
</comment>
<evidence type="ECO:0000313" key="9">
    <source>
        <dbReference type="EMBL" id="ROS01925.1"/>
    </source>
</evidence>